<dbReference type="RefSeq" id="WP_252675840.1">
    <property type="nucleotide sequence ID" value="NZ_JAMXHT010000001.1"/>
</dbReference>
<reference evidence="1" key="2">
    <citation type="journal article" date="2023" name="Front. Microbiol.">
        <title>Ralstonia chuxiongensis sp. nov., Ralstonia mojiangensis sp. nov., and Ralstonia soli sp. nov., isolated from tobacco fields, are three novel species in the family Burkholderiaceae.</title>
        <authorList>
            <person name="Lu C.H."/>
            <person name="Zhang Y.Y."/>
            <person name="Jiang N."/>
            <person name="Chen W."/>
            <person name="Shao X."/>
            <person name="Zhao Z.M."/>
            <person name="Lu W.L."/>
            <person name="Hu X."/>
            <person name="Xi Y.X."/>
            <person name="Zou S.Y."/>
            <person name="Wei Q.J."/>
            <person name="Lin Z.L."/>
            <person name="Gong L."/>
            <person name="Gai X.T."/>
            <person name="Zhang L.Q."/>
            <person name="Li J.Y."/>
            <person name="Jin Y."/>
            <person name="Xia Z.Y."/>
        </authorList>
    </citation>
    <scope>NUCLEOTIDE SEQUENCE</scope>
    <source>
        <strain evidence="1">21MJYT02-11</strain>
    </source>
</reference>
<proteinExistence type="predicted"/>
<dbReference type="EMBL" id="JAMXHT010000001">
    <property type="protein sequence ID" value="MCO5396779.1"/>
    <property type="molecule type" value="Genomic_DNA"/>
</dbReference>
<name>A0ABT1AEG5_9RALS</name>
<evidence type="ECO:0000313" key="2">
    <source>
        <dbReference type="Proteomes" id="UP001162811"/>
    </source>
</evidence>
<protein>
    <submittedName>
        <fullName evidence="1">UPF0489 family protein</fullName>
    </submittedName>
</protein>
<reference evidence="1" key="1">
    <citation type="submission" date="2022-06" db="EMBL/GenBank/DDBJ databases">
        <authorList>
            <person name="Lu C.-H."/>
        </authorList>
    </citation>
    <scope>NUCLEOTIDE SEQUENCE</scope>
    <source>
        <strain evidence="1">21MJYT02-11</strain>
    </source>
</reference>
<dbReference type="Proteomes" id="UP001162811">
    <property type="component" value="Unassembled WGS sequence"/>
</dbReference>
<gene>
    <name evidence="1" type="ORF">NG900_01075</name>
</gene>
<keyword evidence="2" id="KW-1185">Reference proteome</keyword>
<organism evidence="1 2">
    <name type="scientific">Ralstonia soli</name>
    <dbReference type="NCBI Taxonomy" id="2953896"/>
    <lineage>
        <taxon>Bacteria</taxon>
        <taxon>Pseudomonadati</taxon>
        <taxon>Pseudomonadota</taxon>
        <taxon>Betaproteobacteria</taxon>
        <taxon>Burkholderiales</taxon>
        <taxon>Burkholderiaceae</taxon>
        <taxon>Ralstonia</taxon>
    </lineage>
</organism>
<accession>A0ABT1AEG5</accession>
<evidence type="ECO:0000313" key="1">
    <source>
        <dbReference type="EMBL" id="MCO5396779.1"/>
    </source>
</evidence>
<comment type="caution">
    <text evidence="1">The sequence shown here is derived from an EMBL/GenBank/DDBJ whole genome shotgun (WGS) entry which is preliminary data.</text>
</comment>
<sequence>MDQAAIDLLQPDDQMLRPLSHDVWLMDDHRWAFYTWRKFALETQAGKFCLVHADYHWDAADDFNDSGEAPDEEAIAKLLAADLPQLHQMTLDNDLIRYDSFIAPGTAP</sequence>